<gene>
    <name evidence="4" type="ORF">JKJ07_18015</name>
</gene>
<dbReference type="SUPFAM" id="SSF46955">
    <property type="entry name" value="Putative DNA-binding domain"/>
    <property type="match status" value="1"/>
</dbReference>
<feature type="domain" description="HTH merR-type" evidence="3">
    <location>
        <begin position="13"/>
        <end position="79"/>
    </location>
</feature>
<dbReference type="PANTHER" id="PTHR30204">
    <property type="entry name" value="REDOX-CYCLING DRUG-SENSING TRANSCRIPTIONAL ACTIVATOR SOXR"/>
    <property type="match status" value="1"/>
</dbReference>
<keyword evidence="2" id="KW-0175">Coiled coil</keyword>
<comment type="caution">
    <text evidence="4">The sequence shown here is derived from an EMBL/GenBank/DDBJ whole genome shotgun (WGS) entry which is preliminary data.</text>
</comment>
<organism evidence="4 5">
    <name type="scientific">Paractinoplanes lichenicola</name>
    <dbReference type="NCBI Taxonomy" id="2802976"/>
    <lineage>
        <taxon>Bacteria</taxon>
        <taxon>Bacillati</taxon>
        <taxon>Actinomycetota</taxon>
        <taxon>Actinomycetes</taxon>
        <taxon>Micromonosporales</taxon>
        <taxon>Micromonosporaceae</taxon>
        <taxon>Paractinoplanes</taxon>
    </lineage>
</organism>
<dbReference type="PROSITE" id="PS50937">
    <property type="entry name" value="HTH_MERR_2"/>
    <property type="match status" value="1"/>
</dbReference>
<dbReference type="EMBL" id="JAENHO010000005">
    <property type="protein sequence ID" value="MBL7256196.1"/>
    <property type="molecule type" value="Genomic_DNA"/>
</dbReference>
<dbReference type="Proteomes" id="UP000598996">
    <property type="component" value="Unassembled WGS sequence"/>
</dbReference>
<dbReference type="CDD" id="cd00592">
    <property type="entry name" value="HTH_MerR-like"/>
    <property type="match status" value="1"/>
</dbReference>
<dbReference type="InterPro" id="IPR009061">
    <property type="entry name" value="DNA-bd_dom_put_sf"/>
</dbReference>
<name>A0ABS1VN90_9ACTN</name>
<dbReference type="RefSeq" id="WP_202992750.1">
    <property type="nucleotide sequence ID" value="NZ_JAENHO010000005.1"/>
</dbReference>
<keyword evidence="1" id="KW-0238">DNA-binding</keyword>
<evidence type="ECO:0000256" key="1">
    <source>
        <dbReference type="ARBA" id="ARBA00023125"/>
    </source>
</evidence>
<dbReference type="PANTHER" id="PTHR30204:SF93">
    <property type="entry name" value="HTH MERR-TYPE DOMAIN-CONTAINING PROTEIN"/>
    <property type="match status" value="1"/>
</dbReference>
<evidence type="ECO:0000259" key="3">
    <source>
        <dbReference type="PROSITE" id="PS50937"/>
    </source>
</evidence>
<dbReference type="InterPro" id="IPR000551">
    <property type="entry name" value="MerR-type_HTH_dom"/>
</dbReference>
<sequence>MYPSLTPPRQVKIGDAAAFAGTTPRAIRHYHEIGLLPEPERGGDGRRRYGYEDMTRLLWIRKMADAGISLDDMRVAFDEARDEALDEARDQAPGIESVLARLEETLAAQEAAVKRRRAAVQRLQAVGSPLGLLSELVTDRLSDLPAGALRHSDLDTLLVTERIFGPLGAAIQAGTFIMLATHPGLRAEEDRLEAAEAALDDGVEPDDPRVEELAVQRCAHLMALNRAIEAAGLDADEERIFEGYDADLTGDEGAKLSAAAAITKLPYDFSPARMRCVELAGRLFGDALANACSPDN</sequence>
<dbReference type="Gene3D" id="1.10.1660.10">
    <property type="match status" value="1"/>
</dbReference>
<protein>
    <submittedName>
        <fullName evidence="4">MerR family transcriptional regulator</fullName>
    </submittedName>
</protein>
<evidence type="ECO:0000313" key="4">
    <source>
        <dbReference type="EMBL" id="MBL7256196.1"/>
    </source>
</evidence>
<accession>A0ABS1VN90</accession>
<dbReference type="InterPro" id="IPR047057">
    <property type="entry name" value="MerR_fam"/>
</dbReference>
<dbReference type="PRINTS" id="PR00040">
    <property type="entry name" value="HTHMERR"/>
</dbReference>
<feature type="coiled-coil region" evidence="2">
    <location>
        <begin position="85"/>
        <end position="119"/>
    </location>
</feature>
<reference evidence="4 5" key="1">
    <citation type="submission" date="2021-01" db="EMBL/GenBank/DDBJ databases">
        <title>Actinoplanes sp. nov. LDG1-01 isolated from lichen.</title>
        <authorList>
            <person name="Saeng-In P."/>
            <person name="Phongsopitanun W."/>
            <person name="Kanchanasin P."/>
            <person name="Yuki M."/>
            <person name="Kudo T."/>
            <person name="Ohkuma M."/>
            <person name="Tanasupawat S."/>
        </authorList>
    </citation>
    <scope>NUCLEOTIDE SEQUENCE [LARGE SCALE GENOMIC DNA]</scope>
    <source>
        <strain evidence="4 5">LDG1-01</strain>
    </source>
</reference>
<dbReference type="SMART" id="SM00422">
    <property type="entry name" value="HTH_MERR"/>
    <property type="match status" value="1"/>
</dbReference>
<evidence type="ECO:0000256" key="2">
    <source>
        <dbReference type="SAM" id="Coils"/>
    </source>
</evidence>
<keyword evidence="5" id="KW-1185">Reference proteome</keyword>
<dbReference type="Pfam" id="PF13411">
    <property type="entry name" value="MerR_1"/>
    <property type="match status" value="1"/>
</dbReference>
<evidence type="ECO:0000313" key="5">
    <source>
        <dbReference type="Proteomes" id="UP000598996"/>
    </source>
</evidence>
<proteinExistence type="predicted"/>